<evidence type="ECO:0000313" key="4">
    <source>
        <dbReference type="EMBL" id="GGH68551.1"/>
    </source>
</evidence>
<keyword evidence="1" id="KW-0963">Cytoplasm</keyword>
<dbReference type="SUPFAM" id="SSF81301">
    <property type="entry name" value="Nucleotidyltransferase"/>
    <property type="match status" value="1"/>
</dbReference>
<dbReference type="SUPFAM" id="SSF56784">
    <property type="entry name" value="HAD-like"/>
    <property type="match status" value="1"/>
</dbReference>
<comment type="caution">
    <text evidence="4">The sequence shown here is derived from an EMBL/GenBank/DDBJ whole genome shotgun (WGS) entry which is preliminary data.</text>
</comment>
<evidence type="ECO:0000313" key="5">
    <source>
        <dbReference type="Proteomes" id="UP000605427"/>
    </source>
</evidence>
<evidence type="ECO:0008006" key="6">
    <source>
        <dbReference type="Google" id="ProtNLM"/>
    </source>
</evidence>
<name>A0ABQ1ZJ20_9BACL</name>
<dbReference type="Proteomes" id="UP000605427">
    <property type="component" value="Unassembled WGS sequence"/>
</dbReference>
<evidence type="ECO:0000256" key="1">
    <source>
        <dbReference type="ARBA" id="ARBA00022490"/>
    </source>
</evidence>
<dbReference type="InterPro" id="IPR006543">
    <property type="entry name" value="Histidinol-phos"/>
</dbReference>
<dbReference type="InterPro" id="IPR023214">
    <property type="entry name" value="HAD_sf"/>
</dbReference>
<dbReference type="EMBL" id="BMDD01000001">
    <property type="protein sequence ID" value="GGH68551.1"/>
    <property type="molecule type" value="Genomic_DNA"/>
</dbReference>
<dbReference type="InterPro" id="IPR043519">
    <property type="entry name" value="NT_sf"/>
</dbReference>
<evidence type="ECO:0000256" key="3">
    <source>
        <dbReference type="ARBA" id="ARBA00022801"/>
    </source>
</evidence>
<dbReference type="InterPro" id="IPR007344">
    <property type="entry name" value="GrpB/CoaE"/>
</dbReference>
<keyword evidence="2" id="KW-0479">Metal-binding</keyword>
<sequence length="366" mass="41468">MSHPTLQAVFLDRDGTLGGGDEMILPGKFECYPSALESIASLRAAGKRIYSFTNQPVIARGQACMEQFEQELQAFGFEGAYVCPHEHGEGCACRKPSTGMLLLAAEENGLDLHRCAVVGDRWTDMIAAKEAGCLGILVRTGAGQAELDRYERGGFSERWQEAYPLYVAEDLNEAVRWLLEKDREERGATLTDPDWPAWATEVIEIKPADPIWLEKGTQEAEHVKKLLSVHRISEVEHIGSTSIPGLPAKPILDLMARIPSYDELDDVIAALAAQDWHYIPPELDGVPSRRFFVKVKNDKRQCHLHLMLPNEEKWDKQLCFRNILRERPDLIQEYAELKSKLAEHYKDDREAYTHAKTDFVQRVLNR</sequence>
<dbReference type="RefSeq" id="WP_371873169.1">
    <property type="nucleotide sequence ID" value="NZ_BMDD01000001.1"/>
</dbReference>
<gene>
    <name evidence="4" type="ORF">GCM10007362_02690</name>
</gene>
<dbReference type="NCBIfam" id="TIGR01662">
    <property type="entry name" value="HAD-SF-IIIA"/>
    <property type="match status" value="1"/>
</dbReference>
<reference evidence="5" key="1">
    <citation type="journal article" date="2019" name="Int. J. Syst. Evol. Microbiol.">
        <title>The Global Catalogue of Microorganisms (GCM) 10K type strain sequencing project: providing services to taxonomists for standard genome sequencing and annotation.</title>
        <authorList>
            <consortium name="The Broad Institute Genomics Platform"/>
            <consortium name="The Broad Institute Genome Sequencing Center for Infectious Disease"/>
            <person name="Wu L."/>
            <person name="Ma J."/>
        </authorList>
    </citation>
    <scope>NUCLEOTIDE SEQUENCE [LARGE SCALE GENOMIC DNA]</scope>
    <source>
        <strain evidence="5">CCM 8702</strain>
    </source>
</reference>
<dbReference type="NCBIfam" id="NF005264">
    <property type="entry name" value="PRK06769.1"/>
    <property type="match status" value="1"/>
</dbReference>
<dbReference type="InterPro" id="IPR006549">
    <property type="entry name" value="HAD-SF_hydro_IIIA"/>
</dbReference>
<dbReference type="PANTHER" id="PTHR34822:SF1">
    <property type="entry name" value="GRPB FAMILY PROTEIN"/>
    <property type="match status" value="1"/>
</dbReference>
<accession>A0ABQ1ZJ20</accession>
<dbReference type="InterPro" id="IPR036412">
    <property type="entry name" value="HAD-like_sf"/>
</dbReference>
<dbReference type="Pfam" id="PF13242">
    <property type="entry name" value="Hydrolase_like"/>
    <property type="match status" value="1"/>
</dbReference>
<dbReference type="Gene3D" id="3.40.50.1000">
    <property type="entry name" value="HAD superfamily/HAD-like"/>
    <property type="match status" value="1"/>
</dbReference>
<dbReference type="Pfam" id="PF04229">
    <property type="entry name" value="GrpB"/>
    <property type="match status" value="1"/>
</dbReference>
<dbReference type="NCBIfam" id="TIGR01656">
    <property type="entry name" value="Histidinol-ppas"/>
    <property type="match status" value="1"/>
</dbReference>
<keyword evidence="5" id="KW-1185">Reference proteome</keyword>
<organism evidence="4 5">
    <name type="scientific">Saccharibacillus endophyticus</name>
    <dbReference type="NCBI Taxonomy" id="2060666"/>
    <lineage>
        <taxon>Bacteria</taxon>
        <taxon>Bacillati</taxon>
        <taxon>Bacillota</taxon>
        <taxon>Bacilli</taxon>
        <taxon>Bacillales</taxon>
        <taxon>Paenibacillaceae</taxon>
        <taxon>Saccharibacillus</taxon>
    </lineage>
</organism>
<evidence type="ECO:0000256" key="2">
    <source>
        <dbReference type="ARBA" id="ARBA00022723"/>
    </source>
</evidence>
<dbReference type="Gene3D" id="3.30.460.10">
    <property type="entry name" value="Beta Polymerase, domain 2"/>
    <property type="match status" value="1"/>
</dbReference>
<proteinExistence type="predicted"/>
<keyword evidence="3" id="KW-0378">Hydrolase</keyword>
<protein>
    <recommendedName>
        <fullName evidence="6">D,D-heptose 1,7-bisphosphate phosphatase</fullName>
    </recommendedName>
</protein>
<dbReference type="PANTHER" id="PTHR34822">
    <property type="entry name" value="GRPB DOMAIN PROTEIN (AFU_ORTHOLOGUE AFUA_1G01530)"/>
    <property type="match status" value="1"/>
</dbReference>